<dbReference type="SMART" id="SM00387">
    <property type="entry name" value="HATPase_c"/>
    <property type="match status" value="1"/>
</dbReference>
<dbReference type="Pfam" id="PF02518">
    <property type="entry name" value="HATPase_c"/>
    <property type="match status" value="1"/>
</dbReference>
<evidence type="ECO:0000259" key="16">
    <source>
        <dbReference type="PROSITE" id="PS50894"/>
    </source>
</evidence>
<feature type="modified residue" description="Phosphohistidine" evidence="12">
    <location>
        <position position="48"/>
    </location>
</feature>
<keyword evidence="9" id="KW-0067">ATP-binding</keyword>
<evidence type="ECO:0000256" key="9">
    <source>
        <dbReference type="ARBA" id="ARBA00022840"/>
    </source>
</evidence>
<proteinExistence type="predicted"/>
<dbReference type="PANTHER" id="PTHR43395">
    <property type="entry name" value="SENSOR HISTIDINE KINASE CHEA"/>
    <property type="match status" value="1"/>
</dbReference>
<comment type="catalytic activity">
    <reaction evidence="1">
        <text>ATP + protein L-histidine = ADP + protein N-phospho-L-histidine.</text>
        <dbReference type="EC" id="2.7.13.3"/>
    </reaction>
</comment>
<gene>
    <name evidence="17" type="ordered locus">Dacet_2716</name>
</gene>
<feature type="modified residue" description="Phosphohistidine" evidence="12">
    <location>
        <position position="327"/>
    </location>
</feature>
<comment type="function">
    <text evidence="11">Involved in the transmission of sensory signals from the chemoreceptors to the flagellar motors. CheA is autophosphorylated; it can transfer its phosphate group to either CheB or CheY.</text>
</comment>
<feature type="domain" description="Histidine kinase" evidence="14">
    <location>
        <begin position="635"/>
        <end position="838"/>
    </location>
</feature>
<dbReference type="InterPro" id="IPR037257">
    <property type="entry name" value="T2SS_E_N_sf"/>
</dbReference>
<dbReference type="AlphaFoldDB" id="D4H5M9"/>
<evidence type="ECO:0000256" key="11">
    <source>
        <dbReference type="ARBA" id="ARBA00035100"/>
    </source>
</evidence>
<dbReference type="GO" id="GO:0005524">
    <property type="term" value="F:ATP binding"/>
    <property type="evidence" value="ECO:0007669"/>
    <property type="project" value="UniProtKB-KW"/>
</dbReference>
<keyword evidence="10" id="KW-0902">Two-component regulatory system</keyword>
<feature type="domain" description="HPt" evidence="16">
    <location>
        <begin position="2"/>
        <end position="105"/>
    </location>
</feature>
<dbReference type="InParanoid" id="D4H5M9"/>
<evidence type="ECO:0000256" key="13">
    <source>
        <dbReference type="SAM" id="MobiDB-lite"/>
    </source>
</evidence>
<dbReference type="PROSITE" id="PS50894">
    <property type="entry name" value="HPT"/>
    <property type="match status" value="2"/>
</dbReference>
<evidence type="ECO:0000256" key="8">
    <source>
        <dbReference type="ARBA" id="ARBA00022777"/>
    </source>
</evidence>
<name>D4H5M9_DENA2</name>
<dbReference type="Proteomes" id="UP000002012">
    <property type="component" value="Chromosome"/>
</dbReference>
<dbReference type="SUPFAM" id="SSF160246">
    <property type="entry name" value="EspE N-terminal domain-like"/>
    <property type="match status" value="1"/>
</dbReference>
<dbReference type="PROSITE" id="PS50109">
    <property type="entry name" value="HIS_KIN"/>
    <property type="match status" value="1"/>
</dbReference>
<dbReference type="SUPFAM" id="SSF55874">
    <property type="entry name" value="ATPase domain of HSP90 chaperone/DNA topoisomerase II/histidine kinase"/>
    <property type="match status" value="1"/>
</dbReference>
<keyword evidence="5 12" id="KW-0597">Phosphoprotein</keyword>
<dbReference type="GO" id="GO:0005737">
    <property type="term" value="C:cytoplasm"/>
    <property type="evidence" value="ECO:0007669"/>
    <property type="project" value="InterPro"/>
</dbReference>
<feature type="region of interest" description="Disordered" evidence="13">
    <location>
        <begin position="254"/>
        <end position="274"/>
    </location>
</feature>
<evidence type="ECO:0000256" key="10">
    <source>
        <dbReference type="ARBA" id="ARBA00023012"/>
    </source>
</evidence>
<dbReference type="Gene3D" id="3.30.565.10">
    <property type="entry name" value="Histidine kinase-like ATPase, C-terminal domain"/>
    <property type="match status" value="1"/>
</dbReference>
<evidence type="ECO:0000256" key="12">
    <source>
        <dbReference type="PROSITE-ProRule" id="PRU00110"/>
    </source>
</evidence>
<dbReference type="PaxDb" id="522772-Dacet_2716"/>
<dbReference type="HOGENOM" id="CLU_000650_3_6_0"/>
<dbReference type="Gene3D" id="1.10.287.560">
    <property type="entry name" value="Histidine kinase CheA-like, homodimeric domain"/>
    <property type="match status" value="1"/>
</dbReference>
<dbReference type="SUPFAM" id="SSF47384">
    <property type="entry name" value="Homodimeric domain of signal transducing histidine kinase"/>
    <property type="match status" value="1"/>
</dbReference>
<evidence type="ECO:0000256" key="3">
    <source>
        <dbReference type="ARBA" id="ARBA00021495"/>
    </source>
</evidence>
<feature type="domain" description="CheW-like" evidence="15">
    <location>
        <begin position="840"/>
        <end position="969"/>
    </location>
</feature>
<dbReference type="InterPro" id="IPR051315">
    <property type="entry name" value="Bact_Chemotaxis_CheA"/>
</dbReference>
<dbReference type="InterPro" id="IPR036641">
    <property type="entry name" value="HPT_dom_sf"/>
</dbReference>
<dbReference type="GO" id="GO:0006935">
    <property type="term" value="P:chemotaxis"/>
    <property type="evidence" value="ECO:0007669"/>
    <property type="project" value="UniProtKB-KW"/>
</dbReference>
<evidence type="ECO:0000313" key="17">
    <source>
        <dbReference type="EMBL" id="ADD69470.1"/>
    </source>
</evidence>
<dbReference type="SMART" id="SM00073">
    <property type="entry name" value="HPT"/>
    <property type="match status" value="2"/>
</dbReference>
<dbReference type="InterPro" id="IPR036890">
    <property type="entry name" value="HATPase_C_sf"/>
</dbReference>
<keyword evidence="8 17" id="KW-0418">Kinase</keyword>
<evidence type="ECO:0000256" key="4">
    <source>
        <dbReference type="ARBA" id="ARBA00022500"/>
    </source>
</evidence>
<dbReference type="eggNOG" id="COG2198">
    <property type="taxonomic scope" value="Bacteria"/>
</dbReference>
<dbReference type="PRINTS" id="PR00344">
    <property type="entry name" value="BCTRLSENSOR"/>
</dbReference>
<dbReference type="InterPro" id="IPR036061">
    <property type="entry name" value="CheW-like_dom_sf"/>
</dbReference>
<dbReference type="KEGG" id="dap:Dacet_2716"/>
<dbReference type="STRING" id="522772.Dacet_2716"/>
<dbReference type="CDD" id="cd00088">
    <property type="entry name" value="HPT"/>
    <property type="match status" value="2"/>
</dbReference>
<dbReference type="RefSeq" id="WP_013011963.1">
    <property type="nucleotide sequence ID" value="NC_013943.1"/>
</dbReference>
<evidence type="ECO:0000256" key="5">
    <source>
        <dbReference type="ARBA" id="ARBA00022553"/>
    </source>
</evidence>
<dbReference type="Pfam" id="PF01584">
    <property type="entry name" value="CheW"/>
    <property type="match status" value="1"/>
</dbReference>
<evidence type="ECO:0000256" key="2">
    <source>
        <dbReference type="ARBA" id="ARBA00012438"/>
    </source>
</evidence>
<dbReference type="SMART" id="SM00260">
    <property type="entry name" value="CheW"/>
    <property type="match status" value="1"/>
</dbReference>
<dbReference type="PANTHER" id="PTHR43395:SF10">
    <property type="entry name" value="CHEMOTAXIS PROTEIN CHEA"/>
    <property type="match status" value="1"/>
</dbReference>
<dbReference type="InterPro" id="IPR002545">
    <property type="entry name" value="CheW-lke_dom"/>
</dbReference>
<dbReference type="InterPro" id="IPR036097">
    <property type="entry name" value="HisK_dim/P_sf"/>
</dbReference>
<dbReference type="Pfam" id="PF01627">
    <property type="entry name" value="Hpt"/>
    <property type="match status" value="2"/>
</dbReference>
<evidence type="ECO:0000256" key="1">
    <source>
        <dbReference type="ARBA" id="ARBA00000085"/>
    </source>
</evidence>
<dbReference type="Gene3D" id="2.30.30.40">
    <property type="entry name" value="SH3 Domains"/>
    <property type="match status" value="1"/>
</dbReference>
<feature type="domain" description="HPt" evidence="16">
    <location>
        <begin position="279"/>
        <end position="388"/>
    </location>
</feature>
<keyword evidence="7" id="KW-0547">Nucleotide-binding</keyword>
<accession>D4H5M9</accession>
<dbReference type="InterPro" id="IPR005467">
    <property type="entry name" value="His_kinase_dom"/>
</dbReference>
<dbReference type="SUPFAM" id="SSF47226">
    <property type="entry name" value="Histidine-containing phosphotransfer domain, HPT domain"/>
    <property type="match status" value="2"/>
</dbReference>
<protein>
    <recommendedName>
        <fullName evidence="3">Chemotaxis protein CheA</fullName>
        <ecNumber evidence="2">2.7.13.3</ecNumber>
    </recommendedName>
</protein>
<sequence length="969" mass="107478">MPHIDIEKFKLGFLDEAADLLEEANENILRAESGGDLELFNAVFRCIHTIKGSAGGFGFDGISEFSHHLETMLDKLRTGELKINADITDLLLKGIDTLFEMVDYARDRKEYNKDLSGITAQFESRADDGMICAVEADADRLPEAVVKVDTAIKKELISRHPGFGKPYRVNVKFTDEMLENGYDPLTLYSNLRNISDVFIAVTDTEGIPETEQIEPYKLYLRPDIYIISDASLNEITDLAFDPDTVEVHEISLDDEAGQPESKTSMIMETDERPESHVATEGIDTEMLAELAAGIEDYFESIENYLIEIEKTGIGSKEAVDNIFRVFHNIKGDSGYVGFSFMEKYAHLVENMLDKVREGSVVFDNRAAEFILNIISDVKAVINALLNKEKPCLPETYTMLHDLTNTITLQVQNTPAITDEVKIFLGQVDQFMEMIELAESVPAGMQMRQRAAAGLRNAAKFIGFKDLTELAVAFESDVSRGKDYDAVLSSIKSYITQLKSPPKKLGELLVESGKVTVEEVEHAKSQQKKIGEILVDQGKLDKDELDMVLKKQNIMKASENTAPAAVVAEPEPSPEPVVAKEKFSQSMKVDQEKIDKFTNTIGELVVAKNAYEYMMQKLIKDYDLPTSLVKDFKDNSNLIARISQDLQRDILSLRMVPIKQIFNKFPRVVRDISRKQNKTMDLRIIGEDTEIDKKIADILSDPLVHLVRNACDHGLESAAERTASGKYETGSLILKAYNEGSFVYIEVIDDGRGINCGKVLEKAVSKGLVPDGANLTEKEIIQFILAPGFSTAEKVTDISGRGVGMDVVKSSITSVGGFIDVSSSEGEGTRVTMKIPVTIGMSTSLLVQMGEDEFYAFPIENVAETIIIEKEQVKDLHFGKGTYYRGNVLPLFQLSKLLGGENKELSDEVSVVITVTDAGKTGIIVDELLNRMDIAIKPVPEYFSHLNYIGGVTILGDGQAVLVLNVNKLF</sequence>
<evidence type="ECO:0000259" key="14">
    <source>
        <dbReference type="PROSITE" id="PS50109"/>
    </source>
</evidence>
<organism evidence="17 18">
    <name type="scientific">Denitrovibrio acetiphilus (strain DSM 12809 / NBRC 114555 / N2460)</name>
    <dbReference type="NCBI Taxonomy" id="522772"/>
    <lineage>
        <taxon>Bacteria</taxon>
        <taxon>Pseudomonadati</taxon>
        <taxon>Deferribacterota</taxon>
        <taxon>Deferribacteres</taxon>
        <taxon>Deferribacterales</taxon>
        <taxon>Geovibrionaceae</taxon>
        <taxon>Denitrovibrio</taxon>
    </lineage>
</organism>
<evidence type="ECO:0000313" key="18">
    <source>
        <dbReference type="Proteomes" id="UP000002012"/>
    </source>
</evidence>
<dbReference type="SMART" id="SM01231">
    <property type="entry name" value="H-kinase_dim"/>
    <property type="match status" value="1"/>
</dbReference>
<dbReference type="InterPro" id="IPR004105">
    <property type="entry name" value="CheA-like_dim"/>
</dbReference>
<dbReference type="GO" id="GO:0000155">
    <property type="term" value="F:phosphorelay sensor kinase activity"/>
    <property type="evidence" value="ECO:0007669"/>
    <property type="project" value="InterPro"/>
</dbReference>
<keyword evidence="4" id="KW-0145">Chemotaxis</keyword>
<keyword evidence="18" id="KW-1185">Reference proteome</keyword>
<keyword evidence="6" id="KW-0808">Transferase</keyword>
<dbReference type="EMBL" id="CP001968">
    <property type="protein sequence ID" value="ADD69470.1"/>
    <property type="molecule type" value="Genomic_DNA"/>
</dbReference>
<dbReference type="InterPro" id="IPR037006">
    <property type="entry name" value="CheA-like_homodim_sf"/>
</dbReference>
<evidence type="ECO:0000259" key="15">
    <source>
        <dbReference type="PROSITE" id="PS50851"/>
    </source>
</evidence>
<dbReference type="Gene3D" id="1.20.120.160">
    <property type="entry name" value="HPT domain"/>
    <property type="match status" value="2"/>
</dbReference>
<dbReference type="InterPro" id="IPR008207">
    <property type="entry name" value="Sig_transdc_His_kin_Hpt_dom"/>
</dbReference>
<dbReference type="eggNOG" id="COG0643">
    <property type="taxonomic scope" value="Bacteria"/>
</dbReference>
<dbReference type="PROSITE" id="PS50851">
    <property type="entry name" value="CHEW"/>
    <property type="match status" value="1"/>
</dbReference>
<reference evidence="17 18" key="1">
    <citation type="journal article" date="2010" name="Stand. Genomic Sci.">
        <title>Complete genome sequence of Denitrovibrio acetiphilus type strain (N2460).</title>
        <authorList>
            <person name="Kiss H."/>
            <person name="Lang E."/>
            <person name="Lapidus A."/>
            <person name="Copeland A."/>
            <person name="Nolan M."/>
            <person name="Glavina Del Rio T."/>
            <person name="Chen F."/>
            <person name="Lucas S."/>
            <person name="Tice H."/>
            <person name="Cheng J.F."/>
            <person name="Han C."/>
            <person name="Goodwin L."/>
            <person name="Pitluck S."/>
            <person name="Liolios K."/>
            <person name="Pati A."/>
            <person name="Ivanova N."/>
            <person name="Mavromatis K."/>
            <person name="Chen A."/>
            <person name="Palaniappan K."/>
            <person name="Land M."/>
            <person name="Hauser L."/>
            <person name="Chang Y.J."/>
            <person name="Jeffries C.D."/>
            <person name="Detter J.C."/>
            <person name="Brettin T."/>
            <person name="Spring S."/>
            <person name="Rohde M."/>
            <person name="Goker M."/>
            <person name="Woyke T."/>
            <person name="Bristow J."/>
            <person name="Eisen J.A."/>
            <person name="Markowitz V."/>
            <person name="Hugenholtz P."/>
            <person name="Kyrpides N.C."/>
            <person name="Klenk H.P."/>
        </authorList>
    </citation>
    <scope>NUCLEOTIDE SEQUENCE [LARGE SCALE GENOMIC DNA]</scope>
    <source>
        <strain evidence="18">DSM 12809 / NBRC 114555 / N2460</strain>
    </source>
</reference>
<evidence type="ECO:0000256" key="7">
    <source>
        <dbReference type="ARBA" id="ARBA00022741"/>
    </source>
</evidence>
<dbReference type="Pfam" id="PF02895">
    <property type="entry name" value="H-kinase_dim"/>
    <property type="match status" value="1"/>
</dbReference>
<dbReference type="InterPro" id="IPR004358">
    <property type="entry name" value="Sig_transdc_His_kin-like_C"/>
</dbReference>
<evidence type="ECO:0000256" key="6">
    <source>
        <dbReference type="ARBA" id="ARBA00022679"/>
    </source>
</evidence>
<dbReference type="EC" id="2.7.13.3" evidence="2"/>
<dbReference type="SUPFAM" id="SSF50341">
    <property type="entry name" value="CheW-like"/>
    <property type="match status" value="1"/>
</dbReference>
<dbReference type="CDD" id="cd16916">
    <property type="entry name" value="HATPase_CheA-like"/>
    <property type="match status" value="1"/>
</dbReference>
<dbReference type="FunFam" id="3.30.565.10:FF:000016">
    <property type="entry name" value="Chemotaxis protein CheA, putative"/>
    <property type="match status" value="1"/>
</dbReference>
<dbReference type="OrthoDB" id="9803176at2"/>
<dbReference type="InterPro" id="IPR003594">
    <property type="entry name" value="HATPase_dom"/>
</dbReference>